<proteinExistence type="predicted"/>
<name>A0A086J1B4_NEMA1</name>
<dbReference type="EMBL" id="AKIJ01000004">
    <property type="protein sequence ID" value="KFG25932.1"/>
    <property type="molecule type" value="Genomic_DNA"/>
</dbReference>
<dbReference type="GeneID" id="77676894"/>
<organism evidence="1 2">
    <name type="scientific">Nematocida ausubeli (strain ATCC PRA-371 / ERTm2)</name>
    <name type="common">Nematode killer fungus</name>
    <dbReference type="NCBI Taxonomy" id="1913371"/>
    <lineage>
        <taxon>Eukaryota</taxon>
        <taxon>Fungi</taxon>
        <taxon>Fungi incertae sedis</taxon>
        <taxon>Microsporidia</taxon>
        <taxon>Nematocida</taxon>
    </lineage>
</organism>
<dbReference type="Proteomes" id="UP000054524">
    <property type="component" value="Unassembled WGS sequence"/>
</dbReference>
<keyword evidence="2" id="KW-1185">Reference proteome</keyword>
<evidence type="ECO:0000313" key="1">
    <source>
        <dbReference type="EMBL" id="KFG25932.1"/>
    </source>
</evidence>
<protein>
    <submittedName>
        <fullName evidence="1">Uncharacterized protein</fullName>
    </submittedName>
</protein>
<dbReference type="HOGENOM" id="CLU_801908_0_0_1"/>
<dbReference type="RefSeq" id="XP_052904487.1">
    <property type="nucleotide sequence ID" value="XM_053049537.1"/>
</dbReference>
<evidence type="ECO:0000313" key="2">
    <source>
        <dbReference type="Proteomes" id="UP000054524"/>
    </source>
</evidence>
<comment type="caution">
    <text evidence="1">The sequence shown here is derived from an EMBL/GenBank/DDBJ whole genome shotgun (WGS) entry which is preliminary data.</text>
</comment>
<accession>A0A086J1B4</accession>
<gene>
    <name evidence="1" type="ORF">NESG_01921</name>
</gene>
<reference evidence="1 2" key="1">
    <citation type="journal article" date="2014" name="Genome Announc.">
        <title>Genome Sequence of the Microsporidian Species Nematocida sp1 Strain ERTm6 (ATCC PRA-372).</title>
        <authorList>
            <person name="Bakowski M.A."/>
            <person name="Priest M."/>
            <person name="Young S."/>
            <person name="Cuomo C.A."/>
            <person name="Troemel E.R."/>
        </authorList>
    </citation>
    <scope>NUCLEOTIDE SEQUENCE [LARGE SCALE GENOMIC DNA]</scope>
    <source>
        <strain evidence="1 2">ERTm6</strain>
    </source>
</reference>
<sequence length="346" mass="41089">MHEAVTKCSSKITEILYESIDQVLHASLLHENSNWLRFISTSGITREYIKVQKKYDAILRLFAYQQVIESSINHPFISRLPLLPGKTNSLENTVDFFTSKSENHKNQSKPNQTPIEQVTELLLSDNISRYLDDYIGTLTEYSEIMQGHLWVLKKFAIHKEIILEVINNFVEILKINELGIIFPNFSNKPGKIRYNPNELHEKVKEIGIFKTFLHRERTFCFFDKWYTKDTLIAEYFKTLLNEIITEIAHIYYYTLPSDFDILKYVEDEILTEEWSYRPDKYVKYICKFELFPYIFRLNGPKDYNIRTSTVPYAYTLKDLNSNQILTRIYRNSFVYEFGKFMDSHMG</sequence>
<dbReference type="AlphaFoldDB" id="A0A086J1B4"/>